<gene>
    <name evidence="1" type="ORF">K470DRAFT_258034</name>
</gene>
<dbReference type="AlphaFoldDB" id="A0A6A7BZ67"/>
<evidence type="ECO:0000313" key="2">
    <source>
        <dbReference type="Proteomes" id="UP000799421"/>
    </source>
</evidence>
<reference evidence="1" key="1">
    <citation type="journal article" date="2020" name="Stud. Mycol.">
        <title>101 Dothideomycetes genomes: a test case for predicting lifestyles and emergence of pathogens.</title>
        <authorList>
            <person name="Haridas S."/>
            <person name="Albert R."/>
            <person name="Binder M."/>
            <person name="Bloem J."/>
            <person name="Labutti K."/>
            <person name="Salamov A."/>
            <person name="Andreopoulos B."/>
            <person name="Baker S."/>
            <person name="Barry K."/>
            <person name="Bills G."/>
            <person name="Bluhm B."/>
            <person name="Cannon C."/>
            <person name="Castanera R."/>
            <person name="Culley D."/>
            <person name="Daum C."/>
            <person name="Ezra D."/>
            <person name="Gonzalez J."/>
            <person name="Henrissat B."/>
            <person name="Kuo A."/>
            <person name="Liang C."/>
            <person name="Lipzen A."/>
            <person name="Lutzoni F."/>
            <person name="Magnuson J."/>
            <person name="Mondo S."/>
            <person name="Nolan M."/>
            <person name="Ohm R."/>
            <person name="Pangilinan J."/>
            <person name="Park H.-J."/>
            <person name="Ramirez L."/>
            <person name="Alfaro M."/>
            <person name="Sun H."/>
            <person name="Tritt A."/>
            <person name="Yoshinaga Y."/>
            <person name="Zwiers L.-H."/>
            <person name="Turgeon B."/>
            <person name="Goodwin S."/>
            <person name="Spatafora J."/>
            <person name="Crous P."/>
            <person name="Grigoriev I."/>
        </authorList>
    </citation>
    <scope>NUCLEOTIDE SEQUENCE</scope>
    <source>
        <strain evidence="1">CBS 480.64</strain>
    </source>
</reference>
<dbReference type="Gene3D" id="3.80.10.10">
    <property type="entry name" value="Ribonuclease Inhibitor"/>
    <property type="match status" value="1"/>
</dbReference>
<dbReference type="Proteomes" id="UP000799421">
    <property type="component" value="Unassembled WGS sequence"/>
</dbReference>
<accession>A0A6A7BZ67</accession>
<dbReference type="EMBL" id="MU005983">
    <property type="protein sequence ID" value="KAF2860277.1"/>
    <property type="molecule type" value="Genomic_DNA"/>
</dbReference>
<dbReference type="OrthoDB" id="10028886at2759"/>
<proteinExistence type="predicted"/>
<name>A0A6A7BZ67_9PEZI</name>
<organism evidence="1 2">
    <name type="scientific">Piedraia hortae CBS 480.64</name>
    <dbReference type="NCBI Taxonomy" id="1314780"/>
    <lineage>
        <taxon>Eukaryota</taxon>
        <taxon>Fungi</taxon>
        <taxon>Dikarya</taxon>
        <taxon>Ascomycota</taxon>
        <taxon>Pezizomycotina</taxon>
        <taxon>Dothideomycetes</taxon>
        <taxon>Dothideomycetidae</taxon>
        <taxon>Capnodiales</taxon>
        <taxon>Piedraiaceae</taxon>
        <taxon>Piedraia</taxon>
    </lineage>
</organism>
<evidence type="ECO:0000313" key="1">
    <source>
        <dbReference type="EMBL" id="KAF2860277.1"/>
    </source>
</evidence>
<keyword evidence="2" id="KW-1185">Reference proteome</keyword>
<dbReference type="SUPFAM" id="SSF52047">
    <property type="entry name" value="RNI-like"/>
    <property type="match status" value="1"/>
</dbReference>
<protein>
    <submittedName>
        <fullName evidence="1">Uncharacterized protein</fullName>
    </submittedName>
</protein>
<dbReference type="InterPro" id="IPR032675">
    <property type="entry name" value="LRR_dom_sf"/>
</dbReference>
<sequence>MPKRLDLASNYHNVDLKHTEEEAYEGIALWLRNCNALQDISISEIKSAPDIVLPVLLNKDVKLRSITIKAGRGVGYRVKDHHDFHKALTNHRETLTSLVPWTDPDPLSAYELNIIINIFISPKSLKRLICDLFSNEDISLIGKHTTNLEYFYVGGYGIPDHVLNAFEQTPHLRKLLIAAVSNFTKTGLLEIVDKLSQKGQQHWGFHLIAGLTDPGSTLMSADDVKLMKRYIVDKLGGSFGVSR</sequence>